<dbReference type="PROSITE" id="PS51331">
    <property type="entry name" value="THYX"/>
    <property type="match status" value="1"/>
</dbReference>
<accession>A0A2K2FRC8</accession>
<dbReference type="GO" id="GO:0070402">
    <property type="term" value="F:NADPH binding"/>
    <property type="evidence" value="ECO:0007669"/>
    <property type="project" value="TreeGrafter"/>
</dbReference>
<dbReference type="InterPro" id="IPR036098">
    <property type="entry name" value="Thymidylate_synthase_ThyX_sf"/>
</dbReference>
<name>A0A2K2FRC8_9CLOT</name>
<dbReference type="EMBL" id="NIOJ01000002">
    <property type="protein sequence ID" value="PNU01337.1"/>
    <property type="molecule type" value="Genomic_DNA"/>
</dbReference>
<dbReference type="SUPFAM" id="SSF69796">
    <property type="entry name" value="Thymidylate synthase-complementing protein Thy1"/>
    <property type="match status" value="1"/>
</dbReference>
<organism evidence="2 3">
    <name type="scientific">Clostridium thermosuccinogenes</name>
    <dbReference type="NCBI Taxonomy" id="84032"/>
    <lineage>
        <taxon>Bacteria</taxon>
        <taxon>Bacillati</taxon>
        <taxon>Bacillota</taxon>
        <taxon>Clostridia</taxon>
        <taxon>Eubacteriales</taxon>
        <taxon>Clostridiaceae</taxon>
        <taxon>Clostridium</taxon>
    </lineage>
</organism>
<dbReference type="NCBIfam" id="TIGR02170">
    <property type="entry name" value="thyX"/>
    <property type="match status" value="1"/>
</dbReference>
<dbReference type="GO" id="GO:0006231">
    <property type="term" value="P:dTMP biosynthetic process"/>
    <property type="evidence" value="ECO:0007669"/>
    <property type="project" value="UniProtKB-UniRule"/>
</dbReference>
<protein>
    <recommendedName>
        <fullName evidence="1">FAD-dependent thymidylate synthase</fullName>
        <ecNumber evidence="1">2.1.1.148</ecNumber>
    </recommendedName>
</protein>
<dbReference type="Pfam" id="PF02511">
    <property type="entry name" value="Thy1"/>
    <property type="match status" value="1"/>
</dbReference>
<dbReference type="Gene3D" id="3.30.1360.170">
    <property type="match status" value="1"/>
</dbReference>
<comment type="caution">
    <text evidence="2">The sequence shown here is derived from an EMBL/GenBank/DDBJ whole genome shotgun (WGS) entry which is preliminary data.</text>
</comment>
<dbReference type="CDD" id="cd20175">
    <property type="entry name" value="ThyX"/>
    <property type="match status" value="1"/>
</dbReference>
<dbReference type="OrthoDB" id="9780625at2"/>
<gene>
    <name evidence="2" type="primary">thyX</name>
    <name evidence="2" type="ORF">CDQ84_01330</name>
</gene>
<dbReference type="PANTHER" id="PTHR34934:SF1">
    <property type="entry name" value="FLAVIN-DEPENDENT THYMIDYLATE SYNTHASE"/>
    <property type="match status" value="1"/>
</dbReference>
<dbReference type="KEGG" id="cthd:CDO33_04405"/>
<dbReference type="AlphaFoldDB" id="A0A2K2FRC8"/>
<sequence>MNIIKPYFIIESEVNGEQALKLIEKAGRTCYKSEDKATEGSAADFVRRIIKGKHESVIEHYSITVRVICDRGVTHEIVRHRLASYSQESTRYCNYSKDKYSNQITYIEPCFWDVNTEEGRKKYEIWKSVMEFTEKKYMELIENGATPQEARSVLPNSLKTELVMTMNLREWRHFFKLRTDAAAHPQIREIAVPMLKKFKEMIPVVFDDIEAEL</sequence>
<reference evidence="2 3" key="1">
    <citation type="submission" date="2017-06" db="EMBL/GenBank/DDBJ databases">
        <title>Investigating the central metabolism of Clostridium thermosuccinogenes.</title>
        <authorList>
            <person name="Koendjbiharie J.G."/>
            <person name="van Kranenburg R."/>
        </authorList>
    </citation>
    <scope>NUCLEOTIDE SEQUENCE [LARGE SCALE GENOMIC DNA]</scope>
    <source>
        <strain evidence="2 3">DSM 5806</strain>
    </source>
</reference>
<dbReference type="EC" id="2.1.1.148" evidence="1"/>
<dbReference type="GO" id="GO:0050797">
    <property type="term" value="F:thymidylate synthase (FAD) activity"/>
    <property type="evidence" value="ECO:0007669"/>
    <property type="project" value="UniProtKB-UniRule"/>
</dbReference>
<dbReference type="RefSeq" id="WP_103079917.1">
    <property type="nucleotide sequence ID" value="NZ_CP021850.1"/>
</dbReference>
<evidence type="ECO:0000313" key="3">
    <source>
        <dbReference type="Proteomes" id="UP000236151"/>
    </source>
</evidence>
<evidence type="ECO:0000256" key="1">
    <source>
        <dbReference type="NCBIfam" id="TIGR02170"/>
    </source>
</evidence>
<proteinExistence type="predicted"/>
<dbReference type="GO" id="GO:0004799">
    <property type="term" value="F:thymidylate synthase activity"/>
    <property type="evidence" value="ECO:0007669"/>
    <property type="project" value="TreeGrafter"/>
</dbReference>
<dbReference type="InterPro" id="IPR003669">
    <property type="entry name" value="Thymidylate_synthase_ThyX"/>
</dbReference>
<keyword evidence="3" id="KW-1185">Reference proteome</keyword>
<evidence type="ECO:0000313" key="2">
    <source>
        <dbReference type="EMBL" id="PNU01337.1"/>
    </source>
</evidence>
<dbReference type="Proteomes" id="UP000236151">
    <property type="component" value="Unassembled WGS sequence"/>
</dbReference>
<dbReference type="GO" id="GO:0050660">
    <property type="term" value="F:flavin adenine dinucleotide binding"/>
    <property type="evidence" value="ECO:0007669"/>
    <property type="project" value="UniProtKB-UniRule"/>
</dbReference>
<dbReference type="PANTHER" id="PTHR34934">
    <property type="entry name" value="FLAVIN-DEPENDENT THYMIDYLATE SYNTHASE"/>
    <property type="match status" value="1"/>
</dbReference>